<accession>A0A9X1PQG5</accession>
<sequence length="46" mass="5236">MAKEKEPKKRADKYETKVAVKGTFEDMIAAAIKPKKKDYPKKDALP</sequence>
<evidence type="ECO:0000313" key="2">
    <source>
        <dbReference type="Proteomes" id="UP001139000"/>
    </source>
</evidence>
<dbReference type="RefSeq" id="WP_234658588.1">
    <property type="nucleotide sequence ID" value="NZ_CP094997.1"/>
</dbReference>
<dbReference type="Proteomes" id="UP001139000">
    <property type="component" value="Unassembled WGS sequence"/>
</dbReference>
<comment type="caution">
    <text evidence="1">The sequence shown here is derived from an EMBL/GenBank/DDBJ whole genome shotgun (WGS) entry which is preliminary data.</text>
</comment>
<organism evidence="1 2">
    <name type="scientific">Dyadobacter chenwenxiniae</name>
    <dbReference type="NCBI Taxonomy" id="2906456"/>
    <lineage>
        <taxon>Bacteria</taxon>
        <taxon>Pseudomonadati</taxon>
        <taxon>Bacteroidota</taxon>
        <taxon>Cytophagia</taxon>
        <taxon>Cytophagales</taxon>
        <taxon>Spirosomataceae</taxon>
        <taxon>Dyadobacter</taxon>
    </lineage>
</organism>
<name>A0A9X1PQG5_9BACT</name>
<evidence type="ECO:0000313" key="1">
    <source>
        <dbReference type="EMBL" id="MCF0065587.1"/>
    </source>
</evidence>
<keyword evidence="2" id="KW-1185">Reference proteome</keyword>
<protein>
    <submittedName>
        <fullName evidence="1">Uncharacterized protein</fullName>
    </submittedName>
</protein>
<gene>
    <name evidence="1" type="ORF">LXM26_28990</name>
</gene>
<dbReference type="EMBL" id="JAJTTC010000012">
    <property type="protein sequence ID" value="MCF0065587.1"/>
    <property type="molecule type" value="Genomic_DNA"/>
</dbReference>
<dbReference type="AlphaFoldDB" id="A0A9X1PQG5"/>
<reference evidence="1" key="1">
    <citation type="submission" date="2021-12" db="EMBL/GenBank/DDBJ databases">
        <title>Novel species in genus Dyadobacter.</title>
        <authorList>
            <person name="Ma C."/>
        </authorList>
    </citation>
    <scope>NUCLEOTIDE SEQUENCE</scope>
    <source>
        <strain evidence="1">LJ419</strain>
    </source>
</reference>
<proteinExistence type="predicted"/>